<dbReference type="OrthoDB" id="2156220at2"/>
<dbReference type="Gene3D" id="3.20.80.10">
    <property type="entry name" value="Regulatory factor, effector binding domain"/>
    <property type="match status" value="1"/>
</dbReference>
<evidence type="ECO:0000313" key="2">
    <source>
        <dbReference type="EMBL" id="PTW44497.1"/>
    </source>
</evidence>
<dbReference type="Proteomes" id="UP000244037">
    <property type="component" value="Unassembled WGS sequence"/>
</dbReference>
<proteinExistence type="predicted"/>
<dbReference type="InterPro" id="IPR011256">
    <property type="entry name" value="Reg_factor_effector_dom_sf"/>
</dbReference>
<organism evidence="2 3">
    <name type="scientific">Rhodovulum kholense</name>
    <dbReference type="NCBI Taxonomy" id="453584"/>
    <lineage>
        <taxon>Bacteria</taxon>
        <taxon>Pseudomonadati</taxon>
        <taxon>Pseudomonadota</taxon>
        <taxon>Alphaproteobacteria</taxon>
        <taxon>Rhodobacterales</taxon>
        <taxon>Paracoccaceae</taxon>
        <taxon>Rhodovulum</taxon>
    </lineage>
</organism>
<dbReference type="Pfam" id="PF04832">
    <property type="entry name" value="SOUL"/>
    <property type="match status" value="1"/>
</dbReference>
<dbReference type="AlphaFoldDB" id="A0A8E2VGV8"/>
<sequence length="202" mass="22434">MPRPVRLSGPVFLSGLALAATLAANLVRADSYRGYPEVPYRAERQMGAVELRHYPARTIAEVIVDGTRFAAINRGFSELAHYIFGENAAGEKIAMTVPVGQTRTDRGWAIRFTMPEDATPETLPEPTKSWVRLRRLPPETLLVLRFSGRATAEKLNAAGRDLVAEGKARGLHLTGPARLMFYDDPFTMPWNRRNEVGYLVAP</sequence>
<dbReference type="PANTHER" id="PTHR11220:SF58">
    <property type="entry name" value="SOUL HEME-BINDING FAMILY PROTEIN"/>
    <property type="match status" value="1"/>
</dbReference>
<feature type="signal peptide" evidence="1">
    <location>
        <begin position="1"/>
        <end position="19"/>
    </location>
</feature>
<feature type="chain" id="PRO_5034720727" evidence="1">
    <location>
        <begin position="20"/>
        <end position="202"/>
    </location>
</feature>
<keyword evidence="3" id="KW-1185">Reference proteome</keyword>
<comment type="caution">
    <text evidence="2">The sequence shown here is derived from an EMBL/GenBank/DDBJ whole genome shotgun (WGS) entry which is preliminary data.</text>
</comment>
<accession>A0A8E2VGV8</accession>
<dbReference type="InterPro" id="IPR006917">
    <property type="entry name" value="SOUL_heme-bd"/>
</dbReference>
<name>A0A8E2VGV8_9RHOB</name>
<protein>
    <submittedName>
        <fullName evidence="2">SOUL heme-binding protein</fullName>
    </submittedName>
</protein>
<dbReference type="RefSeq" id="WP_108028364.1">
    <property type="nucleotide sequence ID" value="NZ_QAYC01000016.1"/>
</dbReference>
<keyword evidence="1" id="KW-0732">Signal</keyword>
<evidence type="ECO:0000313" key="3">
    <source>
        <dbReference type="Proteomes" id="UP000244037"/>
    </source>
</evidence>
<reference evidence="2 3" key="1">
    <citation type="submission" date="2018-04" db="EMBL/GenBank/DDBJ databases">
        <title>Genomic Encyclopedia of Archaeal and Bacterial Type Strains, Phase II (KMG-II): from individual species to whole genera.</title>
        <authorList>
            <person name="Goeker M."/>
        </authorList>
    </citation>
    <scope>NUCLEOTIDE SEQUENCE [LARGE SCALE GENOMIC DNA]</scope>
    <source>
        <strain evidence="2 3">DSM 19783</strain>
    </source>
</reference>
<dbReference type="PANTHER" id="PTHR11220">
    <property type="entry name" value="HEME-BINDING PROTEIN-RELATED"/>
    <property type="match status" value="1"/>
</dbReference>
<dbReference type="SUPFAM" id="SSF55136">
    <property type="entry name" value="Probable bacterial effector-binding domain"/>
    <property type="match status" value="1"/>
</dbReference>
<evidence type="ECO:0000256" key="1">
    <source>
        <dbReference type="SAM" id="SignalP"/>
    </source>
</evidence>
<gene>
    <name evidence="2" type="ORF">C8N38_11636</name>
</gene>
<dbReference type="EMBL" id="QAYC01000016">
    <property type="protein sequence ID" value="PTW44497.1"/>
    <property type="molecule type" value="Genomic_DNA"/>
</dbReference>